<organism evidence="2 3">
    <name type="scientific">Brassica cretica</name>
    <name type="common">Mustard</name>
    <dbReference type="NCBI Taxonomy" id="69181"/>
    <lineage>
        <taxon>Eukaryota</taxon>
        <taxon>Viridiplantae</taxon>
        <taxon>Streptophyta</taxon>
        <taxon>Embryophyta</taxon>
        <taxon>Tracheophyta</taxon>
        <taxon>Spermatophyta</taxon>
        <taxon>Magnoliopsida</taxon>
        <taxon>eudicotyledons</taxon>
        <taxon>Gunneridae</taxon>
        <taxon>Pentapetalae</taxon>
        <taxon>rosids</taxon>
        <taxon>malvids</taxon>
        <taxon>Brassicales</taxon>
        <taxon>Brassicaceae</taxon>
        <taxon>Brassiceae</taxon>
        <taxon>Brassica</taxon>
    </lineage>
</organism>
<dbReference type="Pfam" id="PF13456">
    <property type="entry name" value="RVT_3"/>
    <property type="match status" value="1"/>
</dbReference>
<proteinExistence type="predicted"/>
<dbReference type="AlphaFoldDB" id="A0A8S9R8C7"/>
<dbReference type="Proteomes" id="UP000712600">
    <property type="component" value="Unassembled WGS sequence"/>
</dbReference>
<sequence>MGSESFGLRACNRNFSALRAEMESLLWAATCTRDRRITSIWLETDCSDLVDMTTNPVE</sequence>
<name>A0A8S9R8C7_BRACR</name>
<dbReference type="GO" id="GO:0003676">
    <property type="term" value="F:nucleic acid binding"/>
    <property type="evidence" value="ECO:0007669"/>
    <property type="project" value="InterPro"/>
</dbReference>
<evidence type="ECO:0000313" key="2">
    <source>
        <dbReference type="EMBL" id="KAF3559868.1"/>
    </source>
</evidence>
<dbReference type="InterPro" id="IPR002156">
    <property type="entry name" value="RNaseH_domain"/>
</dbReference>
<dbReference type="GO" id="GO:0004523">
    <property type="term" value="F:RNA-DNA hybrid ribonuclease activity"/>
    <property type="evidence" value="ECO:0007669"/>
    <property type="project" value="InterPro"/>
</dbReference>
<evidence type="ECO:0000313" key="3">
    <source>
        <dbReference type="Proteomes" id="UP000712600"/>
    </source>
</evidence>
<gene>
    <name evidence="2" type="ORF">F2Q69_00014976</name>
</gene>
<accession>A0A8S9R8C7</accession>
<evidence type="ECO:0000259" key="1">
    <source>
        <dbReference type="Pfam" id="PF13456"/>
    </source>
</evidence>
<feature type="domain" description="RNase H type-1" evidence="1">
    <location>
        <begin position="11"/>
        <end position="55"/>
    </location>
</feature>
<comment type="caution">
    <text evidence="2">The sequence shown here is derived from an EMBL/GenBank/DDBJ whole genome shotgun (WGS) entry which is preliminary data.</text>
</comment>
<protein>
    <recommendedName>
        <fullName evidence="1">RNase H type-1 domain-containing protein</fullName>
    </recommendedName>
</protein>
<reference evidence="2" key="1">
    <citation type="submission" date="2019-12" db="EMBL/GenBank/DDBJ databases">
        <title>Genome sequencing and annotation of Brassica cretica.</title>
        <authorList>
            <person name="Studholme D.J."/>
            <person name="Sarris P."/>
        </authorList>
    </citation>
    <scope>NUCLEOTIDE SEQUENCE</scope>
    <source>
        <strain evidence="2">PFS-109/04</strain>
        <tissue evidence="2">Leaf</tissue>
    </source>
</reference>
<dbReference type="EMBL" id="QGKX02000996">
    <property type="protein sequence ID" value="KAF3559868.1"/>
    <property type="molecule type" value="Genomic_DNA"/>
</dbReference>